<name>A0A538TFY8_UNCEI</name>
<evidence type="ECO:0000313" key="3">
    <source>
        <dbReference type="Proteomes" id="UP000316609"/>
    </source>
</evidence>
<dbReference type="SUPFAM" id="SSF102712">
    <property type="entry name" value="JAB1/MPN domain"/>
    <property type="match status" value="1"/>
</dbReference>
<protein>
    <recommendedName>
        <fullName evidence="4">JAB domain-containing protein</fullName>
    </recommendedName>
</protein>
<dbReference type="Gene3D" id="3.40.140.10">
    <property type="entry name" value="Cytidine Deaminase, domain 2"/>
    <property type="match status" value="1"/>
</dbReference>
<dbReference type="Proteomes" id="UP000316609">
    <property type="component" value="Unassembled WGS sequence"/>
</dbReference>
<proteinExistence type="predicted"/>
<comment type="caution">
    <text evidence="2">The sequence shown here is derived from an EMBL/GenBank/DDBJ whole genome shotgun (WGS) entry which is preliminary data.</text>
</comment>
<gene>
    <name evidence="2" type="ORF">E6K78_11490</name>
</gene>
<dbReference type="EMBL" id="VBOY01000129">
    <property type="protein sequence ID" value="TMQ62542.1"/>
    <property type="molecule type" value="Genomic_DNA"/>
</dbReference>
<reference evidence="2 3" key="1">
    <citation type="journal article" date="2019" name="Nat. Microbiol.">
        <title>Mediterranean grassland soil C-N compound turnover is dependent on rainfall and depth, and is mediated by genomically divergent microorganisms.</title>
        <authorList>
            <person name="Diamond S."/>
            <person name="Andeer P.F."/>
            <person name="Li Z."/>
            <person name="Crits-Christoph A."/>
            <person name="Burstein D."/>
            <person name="Anantharaman K."/>
            <person name="Lane K.R."/>
            <person name="Thomas B.C."/>
            <person name="Pan C."/>
            <person name="Northen T.R."/>
            <person name="Banfield J.F."/>
        </authorList>
    </citation>
    <scope>NUCLEOTIDE SEQUENCE [LARGE SCALE GENOMIC DNA]</scope>
    <source>
        <strain evidence="2">WS_8</strain>
    </source>
</reference>
<evidence type="ECO:0000313" key="2">
    <source>
        <dbReference type="EMBL" id="TMQ62542.1"/>
    </source>
</evidence>
<organism evidence="2 3">
    <name type="scientific">Eiseniibacteriota bacterium</name>
    <dbReference type="NCBI Taxonomy" id="2212470"/>
    <lineage>
        <taxon>Bacteria</taxon>
        <taxon>Candidatus Eiseniibacteriota</taxon>
    </lineage>
</organism>
<evidence type="ECO:0000256" key="1">
    <source>
        <dbReference type="SAM" id="MobiDB-lite"/>
    </source>
</evidence>
<feature type="region of interest" description="Disordered" evidence="1">
    <location>
        <begin position="85"/>
        <end position="129"/>
    </location>
</feature>
<feature type="compositionally biased region" description="Basic and acidic residues" evidence="1">
    <location>
        <begin position="85"/>
        <end position="103"/>
    </location>
</feature>
<evidence type="ECO:0008006" key="4">
    <source>
        <dbReference type="Google" id="ProtNLM"/>
    </source>
</evidence>
<dbReference type="AlphaFoldDB" id="A0A538TFY8"/>
<accession>A0A538TFY8</accession>
<sequence length="295" mass="31592">MTGMFIALRTFTARTSGGRPFEILEGITRIAPGHEFIAKFPDAFAAMESGFNRDELEMAITAAHASGDRETLAVLQRKYRSLADRGSRSAVAHDEDARRDTKPVRSTSSTPAAARVGRPSEPAGAAAAPRIRWRAGNEVVRVSSFAWSQIGWETQHAGHGHETGGALLVDDGGRIAHATGPGPDAHMGPGFISLDANYVFGVERSLHDLGLRYSFAGRWHSHPRAGGLPSSADVDNLAACAELLERELGDRPAVALIATAYSEDFRAASLYAYAARCDPITRVVEITTAKIVEVS</sequence>